<reference evidence="2" key="1">
    <citation type="submission" date="2020-05" db="EMBL/GenBank/DDBJ databases">
        <authorList>
            <person name="Chiriac C."/>
            <person name="Salcher M."/>
            <person name="Ghai R."/>
            <person name="Kavagutti S V."/>
        </authorList>
    </citation>
    <scope>NUCLEOTIDE SEQUENCE</scope>
</reference>
<protein>
    <submittedName>
        <fullName evidence="2">Uncharacterized protein</fullName>
    </submittedName>
</protein>
<gene>
    <name evidence="2" type="ORF">UFOVP1280_13</name>
    <name evidence="4" type="ORF">UFOVP1511_13</name>
    <name evidence="3" type="ORF">UFOVP1663_13</name>
    <name evidence="1" type="ORF">UFOVP871_13</name>
</gene>
<evidence type="ECO:0000313" key="3">
    <source>
        <dbReference type="EMBL" id="CAB4223206.1"/>
    </source>
</evidence>
<evidence type="ECO:0000313" key="2">
    <source>
        <dbReference type="EMBL" id="CAB4194968.1"/>
    </source>
</evidence>
<evidence type="ECO:0000313" key="1">
    <source>
        <dbReference type="EMBL" id="CAB4167287.1"/>
    </source>
</evidence>
<accession>A0A6J5RMV2</accession>
<name>A0A6J5RMV2_9CAUD</name>
<dbReference type="EMBL" id="LR796805">
    <property type="protein sequence ID" value="CAB4167287.1"/>
    <property type="molecule type" value="Genomic_DNA"/>
</dbReference>
<dbReference type="EMBL" id="LR797231">
    <property type="protein sequence ID" value="CAB4194968.1"/>
    <property type="molecule type" value="Genomic_DNA"/>
</dbReference>
<dbReference type="EMBL" id="LR797532">
    <property type="protein sequence ID" value="CAB4223206.1"/>
    <property type="molecule type" value="Genomic_DNA"/>
</dbReference>
<dbReference type="EMBL" id="LR798363">
    <property type="protein sequence ID" value="CAB5226704.1"/>
    <property type="molecule type" value="Genomic_DNA"/>
</dbReference>
<evidence type="ECO:0000313" key="4">
    <source>
        <dbReference type="EMBL" id="CAB5226704.1"/>
    </source>
</evidence>
<organism evidence="2">
    <name type="scientific">uncultured Caudovirales phage</name>
    <dbReference type="NCBI Taxonomy" id="2100421"/>
    <lineage>
        <taxon>Viruses</taxon>
        <taxon>Duplodnaviria</taxon>
        <taxon>Heunggongvirae</taxon>
        <taxon>Uroviricota</taxon>
        <taxon>Caudoviricetes</taxon>
        <taxon>Peduoviridae</taxon>
        <taxon>Maltschvirus</taxon>
        <taxon>Maltschvirus maltsch</taxon>
    </lineage>
</organism>
<sequence>MNCEICDAELNTADIRMRAELRGICLLCAEEGEFFGMTLEETTRCVAMIRVVNSEKKMTSFERQLQKDMET</sequence>
<proteinExistence type="predicted"/>